<dbReference type="InterPro" id="IPR001810">
    <property type="entry name" value="F-box_dom"/>
</dbReference>
<dbReference type="AlphaFoldDB" id="A0A6V7QUX5"/>
<sequence>MGEIEILHRRRLCRGSRLECQTERARISKWPDHLLACILERTDVRSAAATSLLSRRWRCVWKSLVDFKFVKEPILGRRAGPPSFAESRREPAIGRRHVFTKCVSGFLGLKDGPPTIRKLSLEFSPMKKDLAMLDGWIRSALERGVCELKLSPDMLVDYVFPPQSLNSGRYSLTKLKLCKCSLSNHAGRGRRREVAGEASTAYPSRRSTRRRTPPGELSGGYPAITAVGTDLEESGDGGKVDKCAGVGGGGLHGGGGEYPGCPARVEGSPEAAVKRMEGDERALGLWVLEKRAEGQEMVVALLESGEDSPAPAEETVMAPAKETAEERPGEGGYRRRRRRRRRHQGGGGDGGFTGGLADGGGFAGGSAVGGGGEAEWGLMAAGLGRARQRGRRRRRRHGNQRDTGRDVKENSFRHGNELCNFMLVTDNFDLLSRHHLRKLFLLALLILGLLPDGSVSVALLLGAMVGSVNLPLLLGARVGSVVLPSSSEPYYRVVGAVIGYRRRGGVVGRLSEEWGTVRAARVGLLGRLSVIGGGVGLLGRLSGEWGTVRAARVGLLGRLSVIGGGWGCWAVIGYRGGVGLLGRLSGEWGTGEAEGRSKPSAELGGSARWAGRGASGDPGAASKVGEVGGAKRPLGLAVARAGGFSGGKAGRGGRATRASGGVLVAYEQGDGSTTGSGGSGTEDLDAQRAKLGGEMEIFVNCMKKEASWIGYGKSRPSISLTEVVYWELHNSGPKNAGPEVLITQDIPRNCTQSTP</sequence>
<dbReference type="InterPro" id="IPR055294">
    <property type="entry name" value="FBL60-like"/>
</dbReference>
<feature type="region of interest" description="Disordered" evidence="1">
    <location>
        <begin position="385"/>
        <end position="409"/>
    </location>
</feature>
<accession>A0A6V7QUX5</accession>
<feature type="domain" description="F-box" evidence="2">
    <location>
        <begin position="27"/>
        <end position="65"/>
    </location>
</feature>
<dbReference type="PANTHER" id="PTHR31293">
    <property type="entry name" value="RNI-LIKE SUPERFAMILY PROTEIN"/>
    <property type="match status" value="1"/>
</dbReference>
<evidence type="ECO:0000259" key="2">
    <source>
        <dbReference type="Pfam" id="PF00646"/>
    </source>
</evidence>
<name>A0A6V7QUX5_ANACO</name>
<reference evidence="3" key="1">
    <citation type="submission" date="2020-07" db="EMBL/GenBank/DDBJ databases">
        <authorList>
            <person name="Lin J."/>
        </authorList>
    </citation>
    <scope>NUCLEOTIDE SEQUENCE</scope>
</reference>
<gene>
    <name evidence="3" type="ORF">CB5_LOCUS30241</name>
</gene>
<evidence type="ECO:0000256" key="1">
    <source>
        <dbReference type="SAM" id="MobiDB-lite"/>
    </source>
</evidence>
<feature type="region of interest" description="Disordered" evidence="1">
    <location>
        <begin position="189"/>
        <end position="223"/>
    </location>
</feature>
<evidence type="ECO:0000313" key="3">
    <source>
        <dbReference type="EMBL" id="CAD1847030.1"/>
    </source>
</evidence>
<dbReference type="InterPro" id="IPR036047">
    <property type="entry name" value="F-box-like_dom_sf"/>
</dbReference>
<feature type="region of interest" description="Disordered" evidence="1">
    <location>
        <begin position="305"/>
        <end position="356"/>
    </location>
</feature>
<feature type="compositionally biased region" description="Gly residues" evidence="1">
    <location>
        <begin position="345"/>
        <end position="356"/>
    </location>
</feature>
<dbReference type="Pfam" id="PF00646">
    <property type="entry name" value="F-box"/>
    <property type="match status" value="1"/>
</dbReference>
<organism evidence="3">
    <name type="scientific">Ananas comosus var. bracteatus</name>
    <name type="common">red pineapple</name>
    <dbReference type="NCBI Taxonomy" id="296719"/>
    <lineage>
        <taxon>Eukaryota</taxon>
        <taxon>Viridiplantae</taxon>
        <taxon>Streptophyta</taxon>
        <taxon>Embryophyta</taxon>
        <taxon>Tracheophyta</taxon>
        <taxon>Spermatophyta</taxon>
        <taxon>Magnoliopsida</taxon>
        <taxon>Liliopsida</taxon>
        <taxon>Poales</taxon>
        <taxon>Bromeliaceae</taxon>
        <taxon>Bromelioideae</taxon>
        <taxon>Ananas</taxon>
    </lineage>
</organism>
<feature type="region of interest" description="Disordered" evidence="1">
    <location>
        <begin position="589"/>
        <end position="623"/>
    </location>
</feature>
<feature type="region of interest" description="Disordered" evidence="1">
    <location>
        <begin position="736"/>
        <end position="755"/>
    </location>
</feature>
<feature type="compositionally biased region" description="Basic and acidic residues" evidence="1">
    <location>
        <begin position="322"/>
        <end position="333"/>
    </location>
</feature>
<feature type="compositionally biased region" description="Basic residues" evidence="1">
    <location>
        <begin position="334"/>
        <end position="344"/>
    </location>
</feature>
<protein>
    <recommendedName>
        <fullName evidence="2">F-box domain-containing protein</fullName>
    </recommendedName>
</protein>
<proteinExistence type="predicted"/>
<dbReference type="EMBL" id="CAJEUB010000031">
    <property type="protein sequence ID" value="CAD1847030.1"/>
    <property type="molecule type" value="Genomic_DNA"/>
</dbReference>
<feature type="compositionally biased region" description="Basic and acidic residues" evidence="1">
    <location>
        <begin position="399"/>
        <end position="409"/>
    </location>
</feature>
<feature type="compositionally biased region" description="Basic residues" evidence="1">
    <location>
        <begin position="386"/>
        <end position="398"/>
    </location>
</feature>
<dbReference type="SUPFAM" id="SSF81383">
    <property type="entry name" value="F-box domain"/>
    <property type="match status" value="1"/>
</dbReference>
<dbReference type="PANTHER" id="PTHR31293:SF16">
    <property type="entry name" value="RNI-LIKE SUPERFAMILY PROTEIN"/>
    <property type="match status" value="1"/>
</dbReference>